<dbReference type="InterPro" id="IPR002490">
    <property type="entry name" value="V-ATPase_116kDa_su"/>
</dbReference>
<evidence type="ECO:0000256" key="7">
    <source>
        <dbReference type="ARBA" id="ARBA00023136"/>
    </source>
</evidence>
<feature type="transmembrane region" description="Helical" evidence="9">
    <location>
        <begin position="542"/>
        <end position="560"/>
    </location>
</feature>
<dbReference type="RefSeq" id="WP_146660655.1">
    <property type="nucleotide sequence ID" value="NZ_CP019791.1"/>
</dbReference>
<feature type="coiled-coil region" evidence="8">
    <location>
        <begin position="230"/>
        <end position="257"/>
    </location>
</feature>
<dbReference type="OrthoDB" id="9803814at2"/>
<dbReference type="PANTHER" id="PTHR11629">
    <property type="entry name" value="VACUOLAR PROTON ATPASES"/>
    <property type="match status" value="1"/>
</dbReference>
<evidence type="ECO:0000256" key="2">
    <source>
        <dbReference type="ARBA" id="ARBA00009904"/>
    </source>
</evidence>
<evidence type="ECO:0000313" key="10">
    <source>
        <dbReference type="EMBL" id="AQT68006.1"/>
    </source>
</evidence>
<feature type="transmembrane region" description="Helical" evidence="9">
    <location>
        <begin position="485"/>
        <end position="507"/>
    </location>
</feature>
<keyword evidence="4 9" id="KW-0812">Transmembrane</keyword>
<dbReference type="KEGG" id="alus:STSP2_01160"/>
<feature type="transmembrane region" description="Helical" evidence="9">
    <location>
        <begin position="358"/>
        <end position="387"/>
    </location>
</feature>
<dbReference type="Pfam" id="PF01496">
    <property type="entry name" value="V_ATPase_I"/>
    <property type="match status" value="2"/>
</dbReference>
<keyword evidence="7 9" id="KW-0472">Membrane</keyword>
<feature type="transmembrane region" description="Helical" evidence="9">
    <location>
        <begin position="454"/>
        <end position="478"/>
    </location>
</feature>
<comment type="subcellular location">
    <subcellularLocation>
        <location evidence="1">Membrane</location>
        <topology evidence="1">Multi-pass membrane protein</topology>
    </subcellularLocation>
</comment>
<evidence type="ECO:0000256" key="6">
    <source>
        <dbReference type="ARBA" id="ARBA00023065"/>
    </source>
</evidence>
<keyword evidence="8" id="KW-0175">Coiled coil</keyword>
<evidence type="ECO:0000256" key="9">
    <source>
        <dbReference type="SAM" id="Phobius"/>
    </source>
</evidence>
<dbReference type="GO" id="GO:0033179">
    <property type="term" value="C:proton-transporting V-type ATPase, V0 domain"/>
    <property type="evidence" value="ECO:0007669"/>
    <property type="project" value="InterPro"/>
</dbReference>
<evidence type="ECO:0000256" key="4">
    <source>
        <dbReference type="ARBA" id="ARBA00022692"/>
    </source>
</evidence>
<feature type="transmembrane region" description="Helical" evidence="9">
    <location>
        <begin position="598"/>
        <end position="625"/>
    </location>
</feature>
<dbReference type="PANTHER" id="PTHR11629:SF63">
    <property type="entry name" value="V-TYPE PROTON ATPASE SUBUNIT A"/>
    <property type="match status" value="1"/>
</dbReference>
<evidence type="ECO:0000256" key="8">
    <source>
        <dbReference type="SAM" id="Coils"/>
    </source>
</evidence>
<dbReference type="GO" id="GO:0051117">
    <property type="term" value="F:ATPase binding"/>
    <property type="evidence" value="ECO:0007669"/>
    <property type="project" value="TreeGrafter"/>
</dbReference>
<accession>A0A1U9NKG4</accession>
<name>A0A1U9NKG4_9BACT</name>
<keyword evidence="11" id="KW-1185">Reference proteome</keyword>
<proteinExistence type="inferred from homology"/>
<evidence type="ECO:0000256" key="3">
    <source>
        <dbReference type="ARBA" id="ARBA00022448"/>
    </source>
</evidence>
<sequence>MAIAQMKKIMIVSHRKEADQLLEALQQAGIAQVLDAEKAMVTKDWPELTVEGKRPRELEDMISRLETAIGFLNAHYAGDQKQSPLRPLVEVPAKQYERTVKSKESFDFLETTEANAKKIEELLNQKDHLLAVHRTLLPWKDMQADLADLGSLETAECFAGLIPDKTYEDVVSQLADLHTAVENVGKADDLNACIIATLPENTTEVQKVLRNADFEQVTFENMTGTPADNIQKTEQQLKDVNAQLDQANKTAAELAETRLTLQILFDYYSNLLGREQARISAPSTEHAQIFESWVRNKDYSKLKKIVADFPASSVNEMSRGEDEKPPVEITNNRAMRPFEVITRLYGMPQHTEVDPTPFLAPFFAIFFALCLTDAGYGIIIFAACAYLMLKMQGDKKLMMLLAICSVLTVGAGAMVGGWFGNGFVELANAYPSVLGWLEPLTESLLVFDPLEKPMIFFAIACGLGYFQIMFGLGVAMVHNMMQKNWVAALCDQLTWIVMINSLAILLASKMGPVNPAVGSFFGKVAILPAAVILFLSQREGPIAGRLGMGAYNLFSTIFYLGDVLSYLRLMALGMVTGGLAMAINVMAKTAFDMIPIKILGVIIAILVLIGGHLFNTAISALSAFVHTIRLQYVEFFPKFLAGGGADFTPLSRVHKYTQLKKESAE</sequence>
<reference evidence="11" key="1">
    <citation type="submission" date="2017-02" db="EMBL/GenBank/DDBJ databases">
        <title>Comparative genomics and description of representatives of a novel lineage of planctomycetes thriving in anoxic sediments.</title>
        <authorList>
            <person name="Spring S."/>
            <person name="Bunk B."/>
            <person name="Sproer C."/>
        </authorList>
    </citation>
    <scope>NUCLEOTIDE SEQUENCE [LARGE SCALE GENOMIC DNA]</scope>
    <source>
        <strain evidence="11">ST-NAGAB-D1</strain>
    </source>
</reference>
<dbReference type="GO" id="GO:0046961">
    <property type="term" value="F:proton-transporting ATPase activity, rotational mechanism"/>
    <property type="evidence" value="ECO:0007669"/>
    <property type="project" value="InterPro"/>
</dbReference>
<evidence type="ECO:0000256" key="5">
    <source>
        <dbReference type="ARBA" id="ARBA00022989"/>
    </source>
</evidence>
<keyword evidence="5 9" id="KW-1133">Transmembrane helix</keyword>
<evidence type="ECO:0000256" key="1">
    <source>
        <dbReference type="ARBA" id="ARBA00004141"/>
    </source>
</evidence>
<dbReference type="AlphaFoldDB" id="A0A1U9NKG4"/>
<feature type="transmembrane region" description="Helical" evidence="9">
    <location>
        <begin position="513"/>
        <end position="535"/>
    </location>
</feature>
<keyword evidence="3" id="KW-0813">Transport</keyword>
<organism evidence="10 11">
    <name type="scientific">Anaerohalosphaera lusitana</name>
    <dbReference type="NCBI Taxonomy" id="1936003"/>
    <lineage>
        <taxon>Bacteria</taxon>
        <taxon>Pseudomonadati</taxon>
        <taxon>Planctomycetota</taxon>
        <taxon>Phycisphaerae</taxon>
        <taxon>Sedimentisphaerales</taxon>
        <taxon>Anaerohalosphaeraceae</taxon>
        <taxon>Anaerohalosphaera</taxon>
    </lineage>
</organism>
<feature type="transmembrane region" description="Helical" evidence="9">
    <location>
        <begin position="399"/>
        <end position="419"/>
    </location>
</feature>
<dbReference type="GO" id="GO:0016471">
    <property type="term" value="C:vacuolar proton-transporting V-type ATPase complex"/>
    <property type="evidence" value="ECO:0007669"/>
    <property type="project" value="TreeGrafter"/>
</dbReference>
<keyword evidence="6" id="KW-0406">Ion transport</keyword>
<feature type="transmembrane region" description="Helical" evidence="9">
    <location>
        <begin position="566"/>
        <end position="586"/>
    </location>
</feature>
<gene>
    <name evidence="10" type="ORF">STSP2_01160</name>
</gene>
<evidence type="ECO:0000313" key="11">
    <source>
        <dbReference type="Proteomes" id="UP000189674"/>
    </source>
</evidence>
<dbReference type="Proteomes" id="UP000189674">
    <property type="component" value="Chromosome"/>
</dbReference>
<dbReference type="GO" id="GO:0007035">
    <property type="term" value="P:vacuolar acidification"/>
    <property type="evidence" value="ECO:0007669"/>
    <property type="project" value="TreeGrafter"/>
</dbReference>
<dbReference type="EMBL" id="CP019791">
    <property type="protein sequence ID" value="AQT68006.1"/>
    <property type="molecule type" value="Genomic_DNA"/>
</dbReference>
<comment type="similarity">
    <text evidence="2">Belongs to the V-ATPase 116 kDa subunit family.</text>
</comment>
<dbReference type="STRING" id="1936003.STSP2_01160"/>
<protein>
    <submittedName>
        <fullName evidence="10">V-type ATP synthase subunit I</fullName>
    </submittedName>
</protein>